<sequence length="551" mass="62677">MVSKNRGVDFGSIRFEKNAWKQVCRSLIWPGQQTLIGLTPSSDYTPVDAFIMHASCYRLLCHFAKSNVLPMQLYRLCQAIQPDQARQFLSDMEIAPNTCPDPFTPLRPQKSIPSSRETCLFLQANLNNDSSIPLFKLPSEVLLLVLGYLSPSDLVRFFRTSKQALSYANVFCCSHPLHFFRCDAHTGKDSDDKRPLMIAFSIWPRYHELDLRWQIVIKIAELARLLPLLDVKASAARDLDHEGPSLIGFQYGLSEEFMDIPVTVKRLIGYAILLNDVYYVCGVGFIACGSESFIGSKTGSLRIIDICHYPTDEIWLAEDALGVRSLKYGNSPWLFGDPEYLGCWEGISLRHGPRRLRISRDALKFRHLSWLHQSDLFFEETLLVRNEHPSRSSQNVLERELYVQQNPTWESELVNKFGKVPTEAMWFSKDLKIIKIYAEGRLGGITGISMCTGSDDHSVGLCKGRFSFLELRTPHEIVTEIDVWKCEISPLALTFRTNHNRQLSTEPCQHGIEVSFSIKTLRAPPNYHIRGLLLRFENSILACIGLILGQV</sequence>
<proteinExistence type="predicted"/>
<dbReference type="InterPro" id="IPR036047">
    <property type="entry name" value="F-box-like_dom_sf"/>
</dbReference>
<feature type="domain" description="F-box" evidence="1">
    <location>
        <begin position="131"/>
        <end position="163"/>
    </location>
</feature>
<dbReference type="RefSeq" id="XP_025473996.1">
    <property type="nucleotide sequence ID" value="XM_025624491.1"/>
</dbReference>
<dbReference type="Pfam" id="PF12937">
    <property type="entry name" value="F-box-like"/>
    <property type="match status" value="1"/>
</dbReference>
<dbReference type="GeneID" id="37126947"/>
<dbReference type="OrthoDB" id="4507445at2759"/>
<gene>
    <name evidence="2" type="ORF">BO87DRAFT_381261</name>
</gene>
<name>A0A318YJP5_ASPNB</name>
<evidence type="ECO:0000259" key="1">
    <source>
        <dbReference type="PROSITE" id="PS50181"/>
    </source>
</evidence>
<evidence type="ECO:0000313" key="2">
    <source>
        <dbReference type="EMBL" id="PYH28518.1"/>
    </source>
</evidence>
<accession>A0A318YJP5</accession>
<dbReference type="SUPFAM" id="SSF81383">
    <property type="entry name" value="F-box domain"/>
    <property type="match status" value="1"/>
</dbReference>
<dbReference type="CDD" id="cd09917">
    <property type="entry name" value="F-box_SF"/>
    <property type="match status" value="1"/>
</dbReference>
<reference evidence="2" key="1">
    <citation type="submission" date="2016-12" db="EMBL/GenBank/DDBJ databases">
        <title>The genomes of Aspergillus section Nigri reveals drivers in fungal speciation.</title>
        <authorList>
            <consortium name="DOE Joint Genome Institute"/>
            <person name="Vesth T.C."/>
            <person name="Nybo J."/>
            <person name="Theobald S."/>
            <person name="Brandl J."/>
            <person name="Frisvad J.C."/>
            <person name="Nielsen K.F."/>
            <person name="Lyhne E.K."/>
            <person name="Kogle M.E."/>
            <person name="Kuo A."/>
            <person name="Riley R."/>
            <person name="Clum A."/>
            <person name="Nolan M."/>
            <person name="Lipzen A."/>
            <person name="Salamov A."/>
            <person name="Henrissat B."/>
            <person name="Wiebenga A."/>
            <person name="De Vries R.P."/>
            <person name="Grigoriev I.V."/>
            <person name="Mortensen U.H."/>
            <person name="Andersen M.R."/>
            <person name="Baker S.E."/>
        </authorList>
    </citation>
    <scope>NUCLEOTIDE SEQUENCE [LARGE SCALE GENOMIC DNA]</scope>
    <source>
        <strain evidence="2">CBS 115656</strain>
    </source>
</reference>
<evidence type="ECO:0000313" key="3">
    <source>
        <dbReference type="Proteomes" id="UP000247647"/>
    </source>
</evidence>
<dbReference type="Proteomes" id="UP000247647">
    <property type="component" value="Unassembled WGS sequence"/>
</dbReference>
<dbReference type="AlphaFoldDB" id="A0A318YJP5"/>
<organism evidence="2 3">
    <name type="scientific">Aspergillus neoniger (strain CBS 115656)</name>
    <dbReference type="NCBI Taxonomy" id="1448310"/>
    <lineage>
        <taxon>Eukaryota</taxon>
        <taxon>Fungi</taxon>
        <taxon>Dikarya</taxon>
        <taxon>Ascomycota</taxon>
        <taxon>Pezizomycotina</taxon>
        <taxon>Eurotiomycetes</taxon>
        <taxon>Eurotiomycetidae</taxon>
        <taxon>Eurotiales</taxon>
        <taxon>Aspergillaceae</taxon>
        <taxon>Aspergillus</taxon>
        <taxon>Aspergillus subgen. Circumdati</taxon>
    </lineage>
</organism>
<protein>
    <recommendedName>
        <fullName evidence="1">F-box domain-containing protein</fullName>
    </recommendedName>
</protein>
<dbReference type="EMBL" id="KZ821509">
    <property type="protein sequence ID" value="PYH28518.1"/>
    <property type="molecule type" value="Genomic_DNA"/>
</dbReference>
<keyword evidence="3" id="KW-1185">Reference proteome</keyword>
<dbReference type="InterPro" id="IPR001810">
    <property type="entry name" value="F-box_dom"/>
</dbReference>
<dbReference type="PROSITE" id="PS50181">
    <property type="entry name" value="FBOX"/>
    <property type="match status" value="1"/>
</dbReference>